<dbReference type="Proteomes" id="UP000678393">
    <property type="component" value="Unassembled WGS sequence"/>
</dbReference>
<dbReference type="GO" id="GO:0016712">
    <property type="term" value="F:oxidoreductase activity, acting on paired donors, with incorporation or reduction of molecular oxygen, reduced flavin or flavoprotein as one donor, and incorporation of one atom of oxygen"/>
    <property type="evidence" value="ECO:0007669"/>
    <property type="project" value="TreeGrafter"/>
</dbReference>
<keyword evidence="3 7" id="KW-0479">Metal-binding</keyword>
<evidence type="ECO:0000256" key="3">
    <source>
        <dbReference type="ARBA" id="ARBA00022723"/>
    </source>
</evidence>
<gene>
    <name evidence="9" type="ORF">CUNI_LOCUS16476</name>
</gene>
<dbReference type="GO" id="GO:0005506">
    <property type="term" value="F:iron ion binding"/>
    <property type="evidence" value="ECO:0007669"/>
    <property type="project" value="InterPro"/>
</dbReference>
<reference evidence="9" key="1">
    <citation type="submission" date="2021-04" db="EMBL/GenBank/DDBJ databases">
        <authorList>
            <consortium name="Molecular Ecology Group"/>
        </authorList>
    </citation>
    <scope>NUCLEOTIDE SEQUENCE</scope>
</reference>
<feature type="transmembrane region" description="Helical" evidence="8">
    <location>
        <begin position="12"/>
        <end position="32"/>
    </location>
</feature>
<accession>A0A8S3ZSH3</accession>
<dbReference type="OrthoDB" id="2789670at2759"/>
<evidence type="ECO:0000313" key="9">
    <source>
        <dbReference type="EMBL" id="CAG5130918.1"/>
    </source>
</evidence>
<feature type="binding site" description="axial binding residue" evidence="7">
    <location>
        <position position="453"/>
    </location>
    <ligand>
        <name>heme</name>
        <dbReference type="ChEBI" id="CHEBI:30413"/>
    </ligand>
    <ligandPart>
        <name>Fe</name>
        <dbReference type="ChEBI" id="CHEBI:18248"/>
    </ligandPart>
</feature>
<comment type="cofactor">
    <cofactor evidence="1 7">
        <name>heme</name>
        <dbReference type="ChEBI" id="CHEBI:30413"/>
    </cofactor>
</comment>
<evidence type="ECO:0000256" key="4">
    <source>
        <dbReference type="ARBA" id="ARBA00023002"/>
    </source>
</evidence>
<keyword evidence="6" id="KW-0503">Monooxygenase</keyword>
<comment type="similarity">
    <text evidence="2">Belongs to the cytochrome P450 family.</text>
</comment>
<evidence type="ECO:0008006" key="11">
    <source>
        <dbReference type="Google" id="ProtNLM"/>
    </source>
</evidence>
<sequence>MTSSSVFRMDIAISASWLLPLILTGIVAFLLWTKSRRNFPDKIPPFPSQPWPILGHFWEIRSISRDKMKAWRKAAGDIYSLDIGGELHILVNDYNFIKEIWVKHADYIVNSQQSFAAEILAESNKGIISARDDNWKEQRTTSLSILRSFGMGKNVMAEKIQEEVSYTLEKLGSFKGQPEDVRLLLNVSVSNVICSVAVGQRFEHDDPYFVRFMILLRDALKYNRSVAILTPFKYLYYLPGDLFHAKKWTKASTEINERFGKVYINKLKQAFKENEDPENFVAAYIKEMKKLKDNGVDTNLSEENLVAIMRLLFLAGTETTSITILWCLLYMLHYPDVQEKVYREIEAHVGTERIPNMSDKPKLVYLNAVIMETQRFASLIPVGIMREVSDTFELGGFTFPKGSILWPVLDSVHNEKKIWGDPENFRPERFIDANGALIHREELIPFCIGRRMCLGMALARMELFLFLSAMFQRFKFEPADNSGILPTLKESFGTSCVRQPYKIKFTSRRGLV</sequence>
<keyword evidence="7" id="KW-0349">Heme</keyword>
<keyword evidence="4" id="KW-0560">Oxidoreductase</keyword>
<dbReference type="InterPro" id="IPR036396">
    <property type="entry name" value="Cyt_P450_sf"/>
</dbReference>
<evidence type="ECO:0000256" key="2">
    <source>
        <dbReference type="ARBA" id="ARBA00010617"/>
    </source>
</evidence>
<evidence type="ECO:0000256" key="7">
    <source>
        <dbReference type="PIRSR" id="PIRSR602401-1"/>
    </source>
</evidence>
<dbReference type="InterPro" id="IPR002401">
    <property type="entry name" value="Cyt_P450_E_grp-I"/>
</dbReference>
<keyword evidence="8" id="KW-0472">Membrane</keyword>
<dbReference type="InterPro" id="IPR001128">
    <property type="entry name" value="Cyt_P450"/>
</dbReference>
<dbReference type="Gene3D" id="1.10.630.10">
    <property type="entry name" value="Cytochrome P450"/>
    <property type="match status" value="1"/>
</dbReference>
<keyword evidence="8" id="KW-1133">Transmembrane helix</keyword>
<organism evidence="9 10">
    <name type="scientific">Candidula unifasciata</name>
    <dbReference type="NCBI Taxonomy" id="100452"/>
    <lineage>
        <taxon>Eukaryota</taxon>
        <taxon>Metazoa</taxon>
        <taxon>Spiralia</taxon>
        <taxon>Lophotrochozoa</taxon>
        <taxon>Mollusca</taxon>
        <taxon>Gastropoda</taxon>
        <taxon>Heterobranchia</taxon>
        <taxon>Euthyneura</taxon>
        <taxon>Panpulmonata</taxon>
        <taxon>Eupulmonata</taxon>
        <taxon>Stylommatophora</taxon>
        <taxon>Helicina</taxon>
        <taxon>Helicoidea</taxon>
        <taxon>Geomitridae</taxon>
        <taxon>Candidula</taxon>
    </lineage>
</organism>
<evidence type="ECO:0000256" key="6">
    <source>
        <dbReference type="ARBA" id="ARBA00023033"/>
    </source>
</evidence>
<evidence type="ECO:0000256" key="5">
    <source>
        <dbReference type="ARBA" id="ARBA00023004"/>
    </source>
</evidence>
<keyword evidence="8" id="KW-0812">Transmembrane</keyword>
<dbReference type="FunFam" id="1.10.630.10:FF:000036">
    <property type="entry name" value="CYtochrome P450 family"/>
    <property type="match status" value="1"/>
</dbReference>
<dbReference type="Pfam" id="PF00067">
    <property type="entry name" value="p450"/>
    <property type="match status" value="1"/>
</dbReference>
<dbReference type="PRINTS" id="PR00463">
    <property type="entry name" value="EP450I"/>
</dbReference>
<dbReference type="GO" id="GO:0006805">
    <property type="term" value="P:xenobiotic metabolic process"/>
    <property type="evidence" value="ECO:0007669"/>
    <property type="project" value="TreeGrafter"/>
</dbReference>
<dbReference type="EMBL" id="CAJHNH020004339">
    <property type="protein sequence ID" value="CAG5130918.1"/>
    <property type="molecule type" value="Genomic_DNA"/>
</dbReference>
<proteinExistence type="inferred from homology"/>
<protein>
    <recommendedName>
        <fullName evidence="11">Cytochrome P450</fullName>
    </recommendedName>
</protein>
<keyword evidence="5 7" id="KW-0408">Iron</keyword>
<name>A0A8S3ZSH3_9EUPU</name>
<dbReference type="SUPFAM" id="SSF48264">
    <property type="entry name" value="Cytochrome P450"/>
    <property type="match status" value="1"/>
</dbReference>
<comment type="caution">
    <text evidence="9">The sequence shown here is derived from an EMBL/GenBank/DDBJ whole genome shotgun (WGS) entry which is preliminary data.</text>
</comment>
<evidence type="ECO:0000313" key="10">
    <source>
        <dbReference type="Proteomes" id="UP000678393"/>
    </source>
</evidence>
<dbReference type="PANTHER" id="PTHR24300">
    <property type="entry name" value="CYTOCHROME P450 508A4-RELATED"/>
    <property type="match status" value="1"/>
</dbReference>
<dbReference type="GO" id="GO:0006082">
    <property type="term" value="P:organic acid metabolic process"/>
    <property type="evidence" value="ECO:0007669"/>
    <property type="project" value="TreeGrafter"/>
</dbReference>
<evidence type="ECO:0000256" key="1">
    <source>
        <dbReference type="ARBA" id="ARBA00001971"/>
    </source>
</evidence>
<dbReference type="PANTHER" id="PTHR24300:SF375">
    <property type="entry name" value="CYTOCHROME P450 FAMILY"/>
    <property type="match status" value="1"/>
</dbReference>
<dbReference type="AlphaFoldDB" id="A0A8S3ZSH3"/>
<dbReference type="GO" id="GO:0020037">
    <property type="term" value="F:heme binding"/>
    <property type="evidence" value="ECO:0007669"/>
    <property type="project" value="InterPro"/>
</dbReference>
<dbReference type="GO" id="GO:0005737">
    <property type="term" value="C:cytoplasm"/>
    <property type="evidence" value="ECO:0007669"/>
    <property type="project" value="TreeGrafter"/>
</dbReference>
<evidence type="ECO:0000256" key="8">
    <source>
        <dbReference type="SAM" id="Phobius"/>
    </source>
</evidence>
<dbReference type="InterPro" id="IPR050182">
    <property type="entry name" value="Cytochrome_P450_fam2"/>
</dbReference>
<dbReference type="PRINTS" id="PR00385">
    <property type="entry name" value="P450"/>
</dbReference>
<keyword evidence="10" id="KW-1185">Reference proteome</keyword>